<evidence type="ECO:0000313" key="19">
    <source>
        <dbReference type="Proteomes" id="UP000542689"/>
    </source>
</evidence>
<dbReference type="InterPro" id="IPR003961">
    <property type="entry name" value="FN3_dom"/>
</dbReference>
<dbReference type="FunFam" id="2.60.40.10:FF:000149">
    <property type="entry name" value="neural cell adhesion molecule 1 isoform X2"/>
    <property type="match status" value="1"/>
</dbReference>
<keyword evidence="5" id="KW-0732">Signal</keyword>
<evidence type="ECO:0000256" key="14">
    <source>
        <dbReference type="SAM" id="MobiDB-lite"/>
    </source>
</evidence>
<keyword evidence="12" id="KW-0393">Immunoglobulin domain</keyword>
<name>A0A7K6P9I9_9CORV</name>
<evidence type="ECO:0000256" key="5">
    <source>
        <dbReference type="ARBA" id="ARBA00022729"/>
    </source>
</evidence>
<comment type="caution">
    <text evidence="18">The sequence shown here is derived from an EMBL/GenBank/DDBJ whole genome shotgun (WGS) entry which is preliminary data.</text>
</comment>
<proteinExistence type="predicted"/>
<evidence type="ECO:0000256" key="7">
    <source>
        <dbReference type="ARBA" id="ARBA00022889"/>
    </source>
</evidence>
<dbReference type="InterPro" id="IPR051170">
    <property type="entry name" value="Neural/epithelial_adhesion"/>
</dbReference>
<dbReference type="EMBL" id="VZRS01002844">
    <property type="protein sequence ID" value="NWW57993.1"/>
    <property type="molecule type" value="Genomic_DNA"/>
</dbReference>
<dbReference type="PROSITE" id="PS50853">
    <property type="entry name" value="FN3"/>
    <property type="match status" value="2"/>
</dbReference>
<dbReference type="FunFam" id="2.60.40.10:FF:000137">
    <property type="entry name" value="neural cell adhesion molecule 1 isoform X2"/>
    <property type="match status" value="1"/>
</dbReference>
<evidence type="ECO:0000256" key="6">
    <source>
        <dbReference type="ARBA" id="ARBA00022737"/>
    </source>
</evidence>
<evidence type="ECO:0000256" key="11">
    <source>
        <dbReference type="ARBA" id="ARBA00023180"/>
    </source>
</evidence>
<evidence type="ECO:0000259" key="16">
    <source>
        <dbReference type="PROSITE" id="PS50835"/>
    </source>
</evidence>
<dbReference type="GO" id="GO:0005886">
    <property type="term" value="C:plasma membrane"/>
    <property type="evidence" value="ECO:0007669"/>
    <property type="project" value="UniProtKB-SubCell"/>
</dbReference>
<dbReference type="Pfam" id="PF00041">
    <property type="entry name" value="fn3"/>
    <property type="match status" value="2"/>
</dbReference>
<dbReference type="CDD" id="cd05865">
    <property type="entry name" value="IgI_1_NCAM-1"/>
    <property type="match status" value="1"/>
</dbReference>
<feature type="domain" description="Ig-like" evidence="16">
    <location>
        <begin position="99"/>
        <end position="172"/>
    </location>
</feature>
<dbReference type="CDD" id="cd05869">
    <property type="entry name" value="IgI_NCAM-1"/>
    <property type="match status" value="1"/>
</dbReference>
<dbReference type="CDD" id="cd00096">
    <property type="entry name" value="Ig"/>
    <property type="match status" value="1"/>
</dbReference>
<evidence type="ECO:0000259" key="17">
    <source>
        <dbReference type="PROSITE" id="PS50853"/>
    </source>
</evidence>
<keyword evidence="3" id="KW-1003">Cell membrane</keyword>
<feature type="domain" description="Fibronectin type-III" evidence="17">
    <location>
        <begin position="583"/>
        <end position="679"/>
    </location>
</feature>
<dbReference type="FunFam" id="2.60.40.10:FF:000159">
    <property type="entry name" value="neural cell adhesion molecule 1 isoform X2"/>
    <property type="match status" value="1"/>
</dbReference>
<sequence>ASLQVDIVPSQGEISVGESKFFLCQVAGEAKFKDISWFSPNGERLTPNQQRISVVRNDDFSSTLTIYNANIDDAGIYKCVVSSLEEGDSEATVNVKIFQKLMFKNAPTPQEFKEGDDAVIVCDVVSSLPPTIIWKHKGRDVILKKDVRFIVLSNNYLQIRGIKKTDEGTYRCEGRILARGEINFKDIQVIVNVPPSVRARQSTMNATANLSQSVTLACDADGFPEPTVTWTKDGEPVEEMEDEDKYSFNYDGSELIIQKVDKSDEAEYICIAENKAGEADATIHLKVFAKPKITYVENKTAMELEDQITLTCEASGDPIPSITWRTSTRNISNEEKTLDGRIIVRSHARVSSLTLKEIQYTDAGEYVCTASNTIGQDSQAMYLEVQYAPKLQGPVAVYTWEGNQVNITCEVFAYPSAVISWFRDGQLLPSSNYSNIKIYNTPSASYLEVTPDSENDFGNYNCTAVNRIGQESSEFILVQADTPSSPSIGRVEPYSSSAQVEFDEPEATGGVPILKYKAEWRALGEGDWHSRLYDAKEANVEGMVTITGLKPETTYAVRLSAVNGKGVGELSLPAEFKTQPVREPSAPKLEGHIGEDGNSIKVNVIKQDDGGSPIRHYLIKYKAKHSSEWKPEIRLPSGSDHVMLKSLDWNADYEVYVIAENQQGKSKPAHYAFRTSAQPTVIPASTSPASGLGTAAIIGILVVVFVALLVAVDVTCYFLNKCGLLMCIAVNLCGKSGPGAKGKDMEEGKAAFSKDESKEPIVEVRTEEERTPNHDGGKHTEPNETTPLTEPEHPADTAATVEDMLPSVTTGTTNSDTITETFATAQNSPTSETTTLTSSIAPPAAAAPDANAAAP</sequence>
<keyword evidence="11" id="KW-0325">Glycoprotein</keyword>
<dbReference type="GO" id="GO:0043005">
    <property type="term" value="C:neuron projection"/>
    <property type="evidence" value="ECO:0007669"/>
    <property type="project" value="TreeGrafter"/>
</dbReference>
<dbReference type="FunFam" id="2.60.40.10:FF:000086">
    <property type="entry name" value="Neural cell adhesion molecule 1"/>
    <property type="match status" value="1"/>
</dbReference>
<keyword evidence="19" id="KW-1185">Reference proteome</keyword>
<feature type="compositionally biased region" description="Basic and acidic residues" evidence="14">
    <location>
        <begin position="741"/>
        <end position="782"/>
    </location>
</feature>
<feature type="compositionally biased region" description="Low complexity" evidence="14">
    <location>
        <begin position="828"/>
        <end position="855"/>
    </location>
</feature>
<evidence type="ECO:0000256" key="9">
    <source>
        <dbReference type="ARBA" id="ARBA00023136"/>
    </source>
</evidence>
<dbReference type="CDD" id="cd00063">
    <property type="entry name" value="FN3"/>
    <property type="match status" value="2"/>
</dbReference>
<feature type="non-terminal residue" evidence="18">
    <location>
        <position position="855"/>
    </location>
</feature>
<feature type="domain" description="Ig-like" evidence="16">
    <location>
        <begin position="3"/>
        <end position="96"/>
    </location>
</feature>
<dbReference type="Pfam" id="PF13927">
    <property type="entry name" value="Ig_3"/>
    <property type="match status" value="2"/>
</dbReference>
<gene>
    <name evidence="18" type="primary">Ncam1</name>
    <name evidence="18" type="ORF">IFRKOW_R11099</name>
</gene>
<keyword evidence="8 15" id="KW-1133">Transmembrane helix</keyword>
<comment type="function">
    <text evidence="1">This protein is a cell adhesion molecule involved in neuron-neuron adhesion, neurite fasciculation, outgrowth of neurites, etc.</text>
</comment>
<evidence type="ECO:0000256" key="12">
    <source>
        <dbReference type="ARBA" id="ARBA00023319"/>
    </source>
</evidence>
<keyword evidence="10" id="KW-1015">Disulfide bond</keyword>
<dbReference type="PRINTS" id="PR01838">
    <property type="entry name" value="NCAMFAMILY"/>
</dbReference>
<keyword evidence="4 15" id="KW-0812">Transmembrane</keyword>
<dbReference type="PANTHER" id="PTHR12231:SF239">
    <property type="entry name" value="NEURAL CELL ADHESION MOLECULE 1"/>
    <property type="match status" value="1"/>
</dbReference>
<dbReference type="CDD" id="cd05730">
    <property type="entry name" value="IgI_3_NCAM-1"/>
    <property type="match status" value="1"/>
</dbReference>
<feature type="region of interest" description="Disordered" evidence="14">
    <location>
        <begin position="738"/>
        <end position="793"/>
    </location>
</feature>
<dbReference type="FunFam" id="2.60.40.10:FF:000173">
    <property type="entry name" value="Neural cell adhesion molecule 1"/>
    <property type="match status" value="1"/>
</dbReference>
<dbReference type="SUPFAM" id="SSF48726">
    <property type="entry name" value="Immunoglobulin"/>
    <property type="match status" value="5"/>
</dbReference>
<dbReference type="FunFam" id="2.60.40.10:FF:000221">
    <property type="entry name" value="neural cell adhesion molecule 1 isoform X2"/>
    <property type="match status" value="1"/>
</dbReference>
<dbReference type="FunFam" id="2.60.40.10:FF:000151">
    <property type="entry name" value="neural cell adhesion molecule 1 isoform X1"/>
    <property type="match status" value="1"/>
</dbReference>
<organism evidence="18 19">
    <name type="scientific">Ifrita kowaldi</name>
    <name type="common">blue-capped ifrita</name>
    <dbReference type="NCBI Taxonomy" id="461245"/>
    <lineage>
        <taxon>Eukaryota</taxon>
        <taxon>Metazoa</taxon>
        <taxon>Chordata</taxon>
        <taxon>Craniata</taxon>
        <taxon>Vertebrata</taxon>
        <taxon>Euteleostomi</taxon>
        <taxon>Archelosauria</taxon>
        <taxon>Archosauria</taxon>
        <taxon>Dinosauria</taxon>
        <taxon>Saurischia</taxon>
        <taxon>Theropoda</taxon>
        <taxon>Coelurosauria</taxon>
        <taxon>Aves</taxon>
        <taxon>Neognathae</taxon>
        <taxon>Neoaves</taxon>
        <taxon>Telluraves</taxon>
        <taxon>Australaves</taxon>
        <taxon>Passeriformes</taxon>
        <taxon>Corvoidea</taxon>
        <taxon>Cinclosomatidae</taxon>
        <taxon>Ifrita</taxon>
    </lineage>
</organism>
<evidence type="ECO:0000256" key="13">
    <source>
        <dbReference type="ARBA" id="ARBA00067632"/>
    </source>
</evidence>
<evidence type="ECO:0000256" key="2">
    <source>
        <dbReference type="ARBA" id="ARBA00004162"/>
    </source>
</evidence>
<evidence type="ECO:0000256" key="3">
    <source>
        <dbReference type="ARBA" id="ARBA00022475"/>
    </source>
</evidence>
<dbReference type="GO" id="GO:0007155">
    <property type="term" value="P:cell adhesion"/>
    <property type="evidence" value="ECO:0007669"/>
    <property type="project" value="UniProtKB-KW"/>
</dbReference>
<comment type="subcellular location">
    <subcellularLocation>
        <location evidence="2">Cell membrane</location>
        <topology evidence="2">Single-pass membrane protein</topology>
    </subcellularLocation>
</comment>
<feature type="domain" description="Ig-like" evidence="16">
    <location>
        <begin position="291"/>
        <end position="386"/>
    </location>
</feature>
<dbReference type="SMART" id="SM00408">
    <property type="entry name" value="IGc2"/>
    <property type="match status" value="5"/>
</dbReference>
<dbReference type="Proteomes" id="UP000542689">
    <property type="component" value="Unassembled WGS sequence"/>
</dbReference>
<dbReference type="InterPro" id="IPR003598">
    <property type="entry name" value="Ig_sub2"/>
</dbReference>
<evidence type="ECO:0000313" key="18">
    <source>
        <dbReference type="EMBL" id="NWW57993.1"/>
    </source>
</evidence>
<dbReference type="PROSITE" id="PS50835">
    <property type="entry name" value="IG_LIKE"/>
    <property type="match status" value="5"/>
</dbReference>
<reference evidence="18 19" key="1">
    <citation type="submission" date="2019-09" db="EMBL/GenBank/DDBJ databases">
        <title>Bird 10,000 Genomes (B10K) Project - Family phase.</title>
        <authorList>
            <person name="Zhang G."/>
        </authorList>
    </citation>
    <scope>NUCLEOTIDE SEQUENCE [LARGE SCALE GENOMIC DNA]</scope>
    <source>
        <strain evidence="18">B10K-DU-029-41</strain>
        <tissue evidence="18">Liver</tissue>
    </source>
</reference>
<feature type="domain" description="Ig-like" evidence="16">
    <location>
        <begin position="389"/>
        <end position="478"/>
    </location>
</feature>
<feature type="domain" description="Ig-like" evidence="16">
    <location>
        <begin position="195"/>
        <end position="284"/>
    </location>
</feature>
<dbReference type="SMART" id="SM00060">
    <property type="entry name" value="FN3"/>
    <property type="match status" value="2"/>
</dbReference>
<feature type="transmembrane region" description="Helical" evidence="15">
    <location>
        <begin position="695"/>
        <end position="719"/>
    </location>
</feature>
<feature type="non-terminal residue" evidence="18">
    <location>
        <position position="1"/>
    </location>
</feature>
<keyword evidence="7" id="KW-0130">Cell adhesion</keyword>
<feature type="region of interest" description="Disordered" evidence="14">
    <location>
        <begin position="807"/>
        <end position="855"/>
    </location>
</feature>
<dbReference type="InterPro" id="IPR036116">
    <property type="entry name" value="FN3_sf"/>
</dbReference>
<evidence type="ECO:0000256" key="8">
    <source>
        <dbReference type="ARBA" id="ARBA00022989"/>
    </source>
</evidence>
<evidence type="ECO:0000256" key="10">
    <source>
        <dbReference type="ARBA" id="ARBA00023157"/>
    </source>
</evidence>
<dbReference type="AlphaFoldDB" id="A0A7K6P9I9"/>
<keyword evidence="6" id="KW-0677">Repeat</keyword>
<feature type="compositionally biased region" description="Polar residues" evidence="14">
    <location>
        <begin position="807"/>
        <end position="827"/>
    </location>
</feature>
<dbReference type="InterPro" id="IPR009138">
    <property type="entry name" value="Neural_cell_adh"/>
</dbReference>
<dbReference type="PANTHER" id="PTHR12231">
    <property type="entry name" value="CTX-RELATED TYPE I TRANSMEMBRANE PROTEIN"/>
    <property type="match status" value="1"/>
</dbReference>
<dbReference type="InterPro" id="IPR013098">
    <property type="entry name" value="Ig_I-set"/>
</dbReference>
<dbReference type="Gene3D" id="2.60.40.10">
    <property type="entry name" value="Immunoglobulins"/>
    <property type="match status" value="7"/>
</dbReference>
<dbReference type="SUPFAM" id="SSF49265">
    <property type="entry name" value="Fibronectin type III"/>
    <property type="match status" value="1"/>
</dbReference>
<keyword evidence="9 15" id="KW-0472">Membrane</keyword>
<feature type="domain" description="Fibronectin type-III" evidence="17">
    <location>
        <begin position="482"/>
        <end position="581"/>
    </location>
</feature>
<evidence type="ECO:0000256" key="1">
    <source>
        <dbReference type="ARBA" id="ARBA00003000"/>
    </source>
</evidence>
<dbReference type="InterPro" id="IPR007110">
    <property type="entry name" value="Ig-like_dom"/>
</dbReference>
<accession>A0A7K6P9I9</accession>
<dbReference type="InterPro" id="IPR003599">
    <property type="entry name" value="Ig_sub"/>
</dbReference>
<evidence type="ECO:0000256" key="4">
    <source>
        <dbReference type="ARBA" id="ARBA00022692"/>
    </source>
</evidence>
<dbReference type="SMART" id="SM00409">
    <property type="entry name" value="IG"/>
    <property type="match status" value="5"/>
</dbReference>
<dbReference type="InterPro" id="IPR036179">
    <property type="entry name" value="Ig-like_dom_sf"/>
</dbReference>
<dbReference type="Pfam" id="PF07679">
    <property type="entry name" value="I-set"/>
    <property type="match status" value="3"/>
</dbReference>
<evidence type="ECO:0000256" key="15">
    <source>
        <dbReference type="SAM" id="Phobius"/>
    </source>
</evidence>
<protein>
    <recommendedName>
        <fullName evidence="13">Neural cell adhesion molecule 1</fullName>
    </recommendedName>
</protein>
<dbReference type="InterPro" id="IPR013783">
    <property type="entry name" value="Ig-like_fold"/>
</dbReference>